<sequence length="149" mass="16189">MAIRRRVEAQRRIMGRLGKGADLLEGLRAVCREENVSMGRIEAIGAVTGARIGYYDQHAGAYRYSSIHGGREIVSLMGNISLSEGNPMIHAHIALADREGRVNGGHLAPGTTVFACEYIIEAFEPVGGAALSRSLDRETGLLLWKELQD</sequence>
<protein>
    <submittedName>
        <fullName evidence="2">DNA-binding protein</fullName>
    </submittedName>
</protein>
<dbReference type="EMBL" id="LVWG01000010">
    <property type="protein sequence ID" value="KZK75131.1"/>
    <property type="molecule type" value="Genomic_DNA"/>
</dbReference>
<dbReference type="RefSeq" id="WP_303680739.1">
    <property type="nucleotide sequence ID" value="NZ_LVWG01000010.1"/>
</dbReference>
<comment type="caution">
    <text evidence="2">The sequence shown here is derived from an EMBL/GenBank/DDBJ whole genome shotgun (WGS) entry which is preliminary data.</text>
</comment>
<gene>
    <name evidence="2" type="ORF">A3K90_07930</name>
</gene>
<dbReference type="Pfam" id="PF03479">
    <property type="entry name" value="PCC"/>
    <property type="match status" value="1"/>
</dbReference>
<dbReference type="InterPro" id="IPR025707">
    <property type="entry name" value="DNA_bp_PD1"/>
</dbReference>
<dbReference type="PIRSF" id="PIRSF016702">
    <property type="entry name" value="DNA_bp_PD1"/>
    <property type="match status" value="1"/>
</dbReference>
<dbReference type="Gene3D" id="3.30.1330.80">
    <property type="entry name" value="Hypothetical protein, similar to alpha- acetolactate decarboxylase, domain 2"/>
    <property type="match status" value="1"/>
</dbReference>
<dbReference type="InterPro" id="IPR005175">
    <property type="entry name" value="PPC_dom"/>
</dbReference>
<reference evidence="2 3" key="1">
    <citation type="submission" date="2016-03" db="EMBL/GenBank/DDBJ databases">
        <title>Speciation and ecological success in dimly lit waters: horizontal gene transfer in a green sulfur bacteria bloom unveiled by metagenomic assembly.</title>
        <authorList>
            <person name="Llorens-Mares T."/>
            <person name="Liu Z."/>
            <person name="Allen L.Z."/>
            <person name="Rusch D.B."/>
            <person name="Craig M.T."/>
            <person name="Dupont C.L."/>
            <person name="Bryant D.A."/>
            <person name="Casamayor E.O."/>
        </authorList>
    </citation>
    <scope>NUCLEOTIDE SEQUENCE [LARGE SCALE GENOMIC DNA]</scope>
    <source>
        <strain evidence="2">CIII</strain>
    </source>
</reference>
<evidence type="ECO:0000259" key="1">
    <source>
        <dbReference type="PROSITE" id="PS51742"/>
    </source>
</evidence>
<evidence type="ECO:0000313" key="2">
    <source>
        <dbReference type="EMBL" id="KZK75131.1"/>
    </source>
</evidence>
<dbReference type="AlphaFoldDB" id="A0A165MDV9"/>
<evidence type="ECO:0000313" key="3">
    <source>
        <dbReference type="Proteomes" id="UP000076481"/>
    </source>
</evidence>
<organism evidence="2 3">
    <name type="scientific">Pelodictyon luteolum</name>
    <dbReference type="NCBI Taxonomy" id="1100"/>
    <lineage>
        <taxon>Bacteria</taxon>
        <taxon>Pseudomonadati</taxon>
        <taxon>Chlorobiota</taxon>
        <taxon>Chlorobiia</taxon>
        <taxon>Chlorobiales</taxon>
        <taxon>Chlorobiaceae</taxon>
        <taxon>Chlorobium/Pelodictyon group</taxon>
        <taxon>Pelodictyon</taxon>
    </lineage>
</organism>
<keyword evidence="2" id="KW-0238">DNA-binding</keyword>
<accession>A0A165MDV9</accession>
<dbReference type="PANTHER" id="PTHR34988">
    <property type="entry name" value="PROTEIN, PUTATIVE-RELATED"/>
    <property type="match status" value="1"/>
</dbReference>
<dbReference type="SUPFAM" id="SSF117856">
    <property type="entry name" value="AF0104/ALDC/Ptd012-like"/>
    <property type="match status" value="1"/>
</dbReference>
<dbReference type="CDD" id="cd11378">
    <property type="entry name" value="DUF296"/>
    <property type="match status" value="1"/>
</dbReference>
<dbReference type="PROSITE" id="PS51742">
    <property type="entry name" value="PPC"/>
    <property type="match status" value="1"/>
</dbReference>
<proteinExistence type="predicted"/>
<feature type="domain" description="PPC" evidence="1">
    <location>
        <begin position="7"/>
        <end position="147"/>
    </location>
</feature>
<dbReference type="Proteomes" id="UP000076481">
    <property type="component" value="Unassembled WGS sequence"/>
</dbReference>
<dbReference type="PANTHER" id="PTHR34988:SF1">
    <property type="entry name" value="DNA-BINDING PROTEIN"/>
    <property type="match status" value="1"/>
</dbReference>
<dbReference type="GO" id="GO:0003677">
    <property type="term" value="F:DNA binding"/>
    <property type="evidence" value="ECO:0007669"/>
    <property type="project" value="UniProtKB-KW"/>
</dbReference>
<name>A0A165MDV9_PELLU</name>